<dbReference type="RefSeq" id="WP_167979254.1">
    <property type="nucleotide sequence ID" value="NZ_VSRL01000269.1"/>
</dbReference>
<evidence type="ECO:0000313" key="1">
    <source>
        <dbReference type="EMBL" id="NKE62633.1"/>
    </source>
</evidence>
<sequence length="471" mass="51665">MSPGDDARARLAERLWWFTTGGDPAPLLDDAALDESQAAVQAAVKTGPDGEHEVVDLRAVAVAALAHWYRYTALPKGRCEGDYLRSHSLARVIGLADPSQITVGLRVHGERQVVLDTVDAAVQWARHVAGRFDRSGDQEQLAEMVDHLRARIAVQAEPRLLDAFVTLVYRQFLTHTEHVWLLEESVAAARRSLGLTARDDPRRDDRIYALGAVLDVRTKVSPQTEAVELLRALASRTADDDPVLPAYLLALSRALTDADEVIAVLGRAVEVSQDPELELLVAYAEALSSRAPTGPQEAAKALVVRRAIVDRLPPDHRDRHRHLVALANMMLLAGENEDEAIGILRSVTADDSWRAQVQTLLSTALGNRFDHRGDDADLDEAISLAREAAASSPVDSEDGLAANAALGLALLRRFEHFRGRTDVIDACGTCARWRPTCRMITRGGRRGCRTWPPHYRSTPSCSMPLTTSTRR</sequence>
<dbReference type="Proteomes" id="UP001515943">
    <property type="component" value="Unassembled WGS sequence"/>
</dbReference>
<gene>
    <name evidence="1" type="ORF">FXN61_40270</name>
</gene>
<dbReference type="EMBL" id="VSRL01000269">
    <property type="protein sequence ID" value="NKE62633.1"/>
    <property type="molecule type" value="Genomic_DNA"/>
</dbReference>
<reference evidence="1 2" key="1">
    <citation type="submission" date="2019-08" db="EMBL/GenBank/DDBJ databases">
        <title>Lentzea from Indian Himalayas.</title>
        <authorList>
            <person name="Mandal S."/>
            <person name="Mallick Gupta A."/>
            <person name="Maiti P.K."/>
            <person name="Sarkar J."/>
            <person name="Mandal S."/>
        </authorList>
    </citation>
    <scope>NUCLEOTIDE SEQUENCE [LARGE SCALE GENOMIC DNA]</scope>
    <source>
        <strain evidence="1 2">PSKA42</strain>
    </source>
</reference>
<name>A0ABX1FUB0_9PSEU</name>
<dbReference type="InterPro" id="IPR011990">
    <property type="entry name" value="TPR-like_helical_dom_sf"/>
</dbReference>
<dbReference type="Gene3D" id="1.25.40.10">
    <property type="entry name" value="Tetratricopeptide repeat domain"/>
    <property type="match status" value="1"/>
</dbReference>
<proteinExistence type="predicted"/>
<comment type="caution">
    <text evidence="1">The sequence shown here is derived from an EMBL/GenBank/DDBJ whole genome shotgun (WGS) entry which is preliminary data.</text>
</comment>
<evidence type="ECO:0008006" key="3">
    <source>
        <dbReference type="Google" id="ProtNLM"/>
    </source>
</evidence>
<organism evidence="1 2">
    <name type="scientific">Lentzea indica</name>
    <dbReference type="NCBI Taxonomy" id="2604800"/>
    <lineage>
        <taxon>Bacteria</taxon>
        <taxon>Bacillati</taxon>
        <taxon>Actinomycetota</taxon>
        <taxon>Actinomycetes</taxon>
        <taxon>Pseudonocardiales</taxon>
        <taxon>Pseudonocardiaceae</taxon>
        <taxon>Lentzea</taxon>
    </lineage>
</organism>
<evidence type="ECO:0000313" key="2">
    <source>
        <dbReference type="Proteomes" id="UP001515943"/>
    </source>
</evidence>
<keyword evidence="2" id="KW-1185">Reference proteome</keyword>
<protein>
    <recommendedName>
        <fullName evidence="3">Tetratricopeptide repeat-containing protein</fullName>
    </recommendedName>
</protein>
<accession>A0ABX1FUB0</accession>